<keyword evidence="5" id="KW-1185">Reference proteome</keyword>
<evidence type="ECO:0000259" key="3">
    <source>
        <dbReference type="Pfam" id="PF03061"/>
    </source>
</evidence>
<accession>A0A7C9VHF0</accession>
<evidence type="ECO:0000256" key="1">
    <source>
        <dbReference type="ARBA" id="ARBA00008324"/>
    </source>
</evidence>
<dbReference type="EMBL" id="JAAMRR010000268">
    <property type="protein sequence ID" value="NGX94650.1"/>
    <property type="molecule type" value="Genomic_DNA"/>
</dbReference>
<organism evidence="4 5">
    <name type="scientific">Candidatus Afipia apatlaquensis</name>
    <dbReference type="NCBI Taxonomy" id="2712852"/>
    <lineage>
        <taxon>Bacteria</taxon>
        <taxon>Pseudomonadati</taxon>
        <taxon>Pseudomonadota</taxon>
        <taxon>Alphaproteobacteria</taxon>
        <taxon>Hyphomicrobiales</taxon>
        <taxon>Nitrobacteraceae</taxon>
        <taxon>Afipia</taxon>
    </lineage>
</organism>
<evidence type="ECO:0000313" key="5">
    <source>
        <dbReference type="Proteomes" id="UP000480266"/>
    </source>
</evidence>
<comment type="caution">
    <text evidence="4">The sequence shown here is derived from an EMBL/GenBank/DDBJ whole genome shotgun (WGS) entry which is preliminary data.</text>
</comment>
<dbReference type="InterPro" id="IPR029069">
    <property type="entry name" value="HotDog_dom_sf"/>
</dbReference>
<name>A0A7C9VHF0_9BRAD</name>
<dbReference type="InterPro" id="IPR039298">
    <property type="entry name" value="ACOT13"/>
</dbReference>
<dbReference type="PANTHER" id="PTHR21660:SF1">
    <property type="entry name" value="ACYL-COENZYME A THIOESTERASE 13"/>
    <property type="match status" value="1"/>
</dbReference>
<dbReference type="Proteomes" id="UP000480266">
    <property type="component" value="Unassembled WGS sequence"/>
</dbReference>
<evidence type="ECO:0000313" key="4">
    <source>
        <dbReference type="EMBL" id="NGX94650.1"/>
    </source>
</evidence>
<dbReference type="Gene3D" id="3.10.129.10">
    <property type="entry name" value="Hotdog Thioesterase"/>
    <property type="match status" value="1"/>
</dbReference>
<reference evidence="4" key="1">
    <citation type="submission" date="2020-02" db="EMBL/GenBank/DDBJ databases">
        <title>Draft genome sequence of Candidatus Afipia apatlaquensis IBT-C3, a potential strain for decolorization of textile dyes.</title>
        <authorList>
            <person name="Sanchez-Reyes A."/>
            <person name="Breton-Deval L."/>
            <person name="Mangelson H."/>
            <person name="Sanchez-Flores A."/>
        </authorList>
    </citation>
    <scope>NUCLEOTIDE SEQUENCE [LARGE SCALE GENOMIC DNA]</scope>
    <source>
        <strain evidence="4">IBT-C3</strain>
    </source>
</reference>
<proteinExistence type="inferred from homology"/>
<dbReference type="InterPro" id="IPR006683">
    <property type="entry name" value="Thioestr_dom"/>
</dbReference>
<comment type="similarity">
    <text evidence="1">Belongs to the thioesterase PaaI family.</text>
</comment>
<dbReference type="InterPro" id="IPR003736">
    <property type="entry name" value="PAAI_dom"/>
</dbReference>
<dbReference type="PANTHER" id="PTHR21660">
    <property type="entry name" value="THIOESTERASE SUPERFAMILY MEMBER-RELATED"/>
    <property type="match status" value="1"/>
</dbReference>
<keyword evidence="2" id="KW-0378">Hydrolase</keyword>
<feature type="domain" description="Thioesterase" evidence="3">
    <location>
        <begin position="51"/>
        <end position="125"/>
    </location>
</feature>
<evidence type="ECO:0000256" key="2">
    <source>
        <dbReference type="ARBA" id="ARBA00022801"/>
    </source>
</evidence>
<protein>
    <submittedName>
        <fullName evidence="4">PaaI family thioesterase</fullName>
    </submittedName>
</protein>
<dbReference type="AlphaFoldDB" id="A0A7C9VHF0"/>
<dbReference type="CDD" id="cd03443">
    <property type="entry name" value="PaaI_thioesterase"/>
    <property type="match status" value="1"/>
</dbReference>
<gene>
    <name evidence="4" type="ORF">G4V63_05290</name>
</gene>
<dbReference type="Pfam" id="PF03061">
    <property type="entry name" value="4HBT"/>
    <property type="match status" value="1"/>
</dbReference>
<dbReference type="SUPFAM" id="SSF54637">
    <property type="entry name" value="Thioesterase/thiol ester dehydrase-isomerase"/>
    <property type="match status" value="1"/>
</dbReference>
<dbReference type="NCBIfam" id="TIGR00369">
    <property type="entry name" value="unchar_dom_1"/>
    <property type="match status" value="1"/>
</dbReference>
<dbReference type="GO" id="GO:0047617">
    <property type="term" value="F:fatty acyl-CoA hydrolase activity"/>
    <property type="evidence" value="ECO:0007669"/>
    <property type="project" value="InterPro"/>
</dbReference>
<sequence>MPTFDKAAAETLLSAVFAPWVQDLVLSIETIGDDGAVLRMRFSDRLCRSNGVICGQSLMSLADTAMVFAICSAAGEYIGMTTVDQTIHFMRPAVKSDVLAEARVVRLGKTMAYGSVSLRTDGDERPVAMAQTAYALLRDAK</sequence>